<dbReference type="Proteomes" id="UP000515512">
    <property type="component" value="Chromosome"/>
</dbReference>
<evidence type="ECO:0008006" key="3">
    <source>
        <dbReference type="Google" id="ProtNLM"/>
    </source>
</evidence>
<dbReference type="AlphaFoldDB" id="A0A7D6Z9A4"/>
<evidence type="ECO:0000313" key="1">
    <source>
        <dbReference type="EMBL" id="QLY28178.1"/>
    </source>
</evidence>
<dbReference type="EMBL" id="CP059399">
    <property type="protein sequence ID" value="QLY28178.1"/>
    <property type="molecule type" value="Genomic_DNA"/>
</dbReference>
<reference evidence="1 2" key="1">
    <citation type="submission" date="2020-07" db="EMBL/GenBank/DDBJ databases">
        <authorList>
            <person name="Zhuang K."/>
            <person name="Ran Y."/>
        </authorList>
    </citation>
    <scope>NUCLEOTIDE SEQUENCE [LARGE SCALE GENOMIC DNA]</scope>
    <source>
        <strain evidence="1 2">WCH-YHL-001</strain>
    </source>
</reference>
<protein>
    <recommendedName>
        <fullName evidence="3">YVTN family beta-propeller protein</fullName>
    </recommendedName>
</protein>
<dbReference type="Gene3D" id="2.130.10.10">
    <property type="entry name" value="YVTN repeat-like/Quinoprotein amine dehydrogenase"/>
    <property type="match status" value="2"/>
</dbReference>
<organism evidence="1 2">
    <name type="scientific">Nocardia huaxiensis</name>
    <dbReference type="NCBI Taxonomy" id="2755382"/>
    <lineage>
        <taxon>Bacteria</taxon>
        <taxon>Bacillati</taxon>
        <taxon>Actinomycetota</taxon>
        <taxon>Actinomycetes</taxon>
        <taxon>Mycobacteriales</taxon>
        <taxon>Nocardiaceae</taxon>
        <taxon>Nocardia</taxon>
    </lineage>
</organism>
<dbReference type="Pfam" id="PF16819">
    <property type="entry name" value="DUF5074"/>
    <property type="match status" value="1"/>
</dbReference>
<dbReference type="InterPro" id="IPR051200">
    <property type="entry name" value="Host-pathogen_enzymatic-act"/>
</dbReference>
<keyword evidence="2" id="KW-1185">Reference proteome</keyword>
<dbReference type="InterPro" id="IPR031815">
    <property type="entry name" value="DUF5074"/>
</dbReference>
<dbReference type="PANTHER" id="PTHR47197:SF3">
    <property type="entry name" value="DIHYDRO-HEME D1 DEHYDROGENASE"/>
    <property type="match status" value="1"/>
</dbReference>
<dbReference type="InterPro" id="IPR015943">
    <property type="entry name" value="WD40/YVTN_repeat-like_dom_sf"/>
</dbReference>
<accession>A0A7D6Z9A4</accession>
<dbReference type="SUPFAM" id="SSF50969">
    <property type="entry name" value="YVTN repeat-like/Quinoprotein amine dehydrogenase"/>
    <property type="match status" value="1"/>
</dbReference>
<evidence type="ECO:0000313" key="2">
    <source>
        <dbReference type="Proteomes" id="UP000515512"/>
    </source>
</evidence>
<dbReference type="InterPro" id="IPR011044">
    <property type="entry name" value="Quino_amine_DH_bsu"/>
</dbReference>
<name>A0A7D6Z9A4_9NOCA</name>
<proteinExistence type="predicted"/>
<dbReference type="PANTHER" id="PTHR47197">
    <property type="entry name" value="PROTEIN NIRF"/>
    <property type="match status" value="1"/>
</dbReference>
<dbReference type="KEGG" id="nhu:H0264_22590"/>
<gene>
    <name evidence="1" type="ORF">H0264_22590</name>
</gene>
<sequence>MTAESTTARSSTTTARTLSGPFSAAVTVGKNPTDVWVAPGGAKVYACNSLDGSITAIDTGTNRGVATFHAGKDARRIVGTPDGKTIYVTTNETNHPVHVIDTATGKVRAKLVAGDPSRDTLPEALAVDSKNGILYVATEFGKPYVAKVEMSSNRVLERISIRWSASDIVVDAERNLVFVSSGHSILVIDASTDAVTATLPMGAQTSRLAYDPGTLSLYVVIASSKSIAVLDTTANRVTATVTLPSQPYAIAVDPVTHHVFATAKGISGSTDRIGEIHVLDATTATFAETLSAGNADVLGLSVDPSSHRLYVAAGEQNSIITFNRSSR</sequence>